<dbReference type="PANTHER" id="PTHR21974:SF2">
    <property type="entry name" value="RE15880P"/>
    <property type="match status" value="1"/>
</dbReference>
<evidence type="ECO:0000256" key="2">
    <source>
        <dbReference type="SAM" id="MobiDB-lite"/>
    </source>
</evidence>
<evidence type="ECO:0000313" key="4">
    <source>
        <dbReference type="Proteomes" id="UP000027195"/>
    </source>
</evidence>
<keyword evidence="4" id="KW-1185">Reference proteome</keyword>
<gene>
    <name evidence="3" type="ORF">BOTBODRAFT_38149</name>
</gene>
<evidence type="ECO:0000313" key="3">
    <source>
        <dbReference type="EMBL" id="KDQ08162.1"/>
    </source>
</evidence>
<feature type="coiled-coil region" evidence="1">
    <location>
        <begin position="86"/>
        <end position="148"/>
    </location>
</feature>
<dbReference type="HOGENOM" id="CLU_484968_0_0_1"/>
<dbReference type="InParanoid" id="A0A067M8G0"/>
<feature type="compositionally biased region" description="Low complexity" evidence="2">
    <location>
        <begin position="417"/>
        <end position="439"/>
    </location>
</feature>
<dbReference type="STRING" id="930990.A0A067M8G0"/>
<proteinExistence type="predicted"/>
<protein>
    <submittedName>
        <fullName evidence="3">Uncharacterized protein</fullName>
    </submittedName>
</protein>
<evidence type="ECO:0000256" key="1">
    <source>
        <dbReference type="SAM" id="Coils"/>
    </source>
</evidence>
<feature type="compositionally biased region" description="Basic and acidic residues" evidence="2">
    <location>
        <begin position="568"/>
        <end position="585"/>
    </location>
</feature>
<dbReference type="PANTHER" id="PTHR21974">
    <property type="entry name" value="RE15880P"/>
    <property type="match status" value="1"/>
</dbReference>
<feature type="region of interest" description="Disordered" evidence="2">
    <location>
        <begin position="385"/>
        <end position="668"/>
    </location>
</feature>
<feature type="compositionally biased region" description="Polar residues" evidence="2">
    <location>
        <begin position="466"/>
        <end position="482"/>
    </location>
</feature>
<keyword evidence="1" id="KW-0175">Coiled coil</keyword>
<name>A0A067M8G0_BOTB1</name>
<feature type="compositionally biased region" description="Low complexity" evidence="2">
    <location>
        <begin position="658"/>
        <end position="668"/>
    </location>
</feature>
<feature type="compositionally biased region" description="Polar residues" evidence="2">
    <location>
        <begin position="622"/>
        <end position="639"/>
    </location>
</feature>
<feature type="compositionally biased region" description="Pro residues" evidence="2">
    <location>
        <begin position="486"/>
        <end position="502"/>
    </location>
</feature>
<dbReference type="OrthoDB" id="2562743at2759"/>
<accession>A0A067M8G0</accession>
<sequence>MPSALVARKANEYVELLQSIASLDYAPSALKQNEAHLKHIKEDLKQRQAELDKLKEKTKSEYADVASISRSATKRFFIRLSHGGKKQGLEQRIAKEQQEYLEAFQKEQDQLDMVRIMEAEKEEATFLNADLKDKVKTHNRLKNELESLYHTVFHGPTPEYPEEDEAEQAYLTAEADHASAMEKLNTESHTLSLLTKAERASAQCLKHMREAEHYSIRDMFGGGMFTDILERNALEKAHASANQVHAFMRQARQLSPQVQDIGHIQVPSGDYLTDIMFDSFYTDAMFHDKIQQSISALFRTTSRAQTEVNRSKDRLTGMQGYVYQSTTLMQVRRAELERIRRHIFLAAAGLEIPQAEETPRDELPAYKRRADPVDVDVDAILASTSRFNPTLDPPPAVDFTRSPTQSTSAMAEPVSEPTPATGTTPAPASVLVPEAASAPLSPPPPTIAEPQLESASANPRPPSISVPHSATTAGPFVSSPTRAPSFPFPTPHVHQPEPPRPLSPSRSNNPFFNGTFQSYIANQQAPDPTPSQSQSQPEIRPHLQTPSSSDRARRISWSPNPYAATIIRRAEEHGSPSHLDIHQCDENQSSQAGGNGQATLHFQPPPGPPPGHLQQSPLPTHGTLNQTGLRPGSPSSAMLSGQGRDGSRPTTPKIGQPAGTSASTGAAAGLGISDATRLAPAASSMTMTTTQTK</sequence>
<feature type="coiled-coil region" evidence="1">
    <location>
        <begin position="30"/>
        <end position="61"/>
    </location>
</feature>
<organism evidence="3 4">
    <name type="scientific">Botryobasidium botryosum (strain FD-172 SS1)</name>
    <dbReference type="NCBI Taxonomy" id="930990"/>
    <lineage>
        <taxon>Eukaryota</taxon>
        <taxon>Fungi</taxon>
        <taxon>Dikarya</taxon>
        <taxon>Basidiomycota</taxon>
        <taxon>Agaricomycotina</taxon>
        <taxon>Agaricomycetes</taxon>
        <taxon>Cantharellales</taxon>
        <taxon>Botryobasidiaceae</taxon>
        <taxon>Botryobasidium</taxon>
    </lineage>
</organism>
<reference evidence="4" key="1">
    <citation type="journal article" date="2014" name="Proc. Natl. Acad. Sci. U.S.A.">
        <title>Extensive sampling of basidiomycete genomes demonstrates inadequacy of the white-rot/brown-rot paradigm for wood decay fungi.</title>
        <authorList>
            <person name="Riley R."/>
            <person name="Salamov A.A."/>
            <person name="Brown D.W."/>
            <person name="Nagy L.G."/>
            <person name="Floudas D."/>
            <person name="Held B.W."/>
            <person name="Levasseur A."/>
            <person name="Lombard V."/>
            <person name="Morin E."/>
            <person name="Otillar R."/>
            <person name="Lindquist E.A."/>
            <person name="Sun H."/>
            <person name="LaButti K.M."/>
            <person name="Schmutz J."/>
            <person name="Jabbour D."/>
            <person name="Luo H."/>
            <person name="Baker S.E."/>
            <person name="Pisabarro A.G."/>
            <person name="Walton J.D."/>
            <person name="Blanchette R.A."/>
            <person name="Henrissat B."/>
            <person name="Martin F."/>
            <person name="Cullen D."/>
            <person name="Hibbett D.S."/>
            <person name="Grigoriev I.V."/>
        </authorList>
    </citation>
    <scope>NUCLEOTIDE SEQUENCE [LARGE SCALE GENOMIC DNA]</scope>
    <source>
        <strain evidence="4">FD-172 SS1</strain>
    </source>
</reference>
<dbReference type="EMBL" id="KL198094">
    <property type="protein sequence ID" value="KDQ08162.1"/>
    <property type="molecule type" value="Genomic_DNA"/>
</dbReference>
<feature type="compositionally biased region" description="Low complexity" evidence="2">
    <location>
        <begin position="523"/>
        <end position="537"/>
    </location>
</feature>
<dbReference type="Proteomes" id="UP000027195">
    <property type="component" value="Unassembled WGS sequence"/>
</dbReference>
<dbReference type="AlphaFoldDB" id="A0A067M8G0"/>
<feature type="compositionally biased region" description="Low complexity" evidence="2">
    <location>
        <begin position="503"/>
        <end position="513"/>
    </location>
</feature>